<feature type="domain" description="CBS" evidence="10">
    <location>
        <begin position="277"/>
        <end position="334"/>
    </location>
</feature>
<keyword evidence="5 8" id="KW-1133">Transmembrane helix</keyword>
<evidence type="ECO:0000259" key="11">
    <source>
        <dbReference type="PROSITE" id="PS51846"/>
    </source>
</evidence>
<dbReference type="InterPro" id="IPR051676">
    <property type="entry name" value="UPF0053_domain"/>
</dbReference>
<dbReference type="PANTHER" id="PTHR43099:SF4">
    <property type="entry name" value="INTEGRAL MEMBRANE PROTEIN"/>
    <property type="match status" value="1"/>
</dbReference>
<evidence type="ECO:0000256" key="6">
    <source>
        <dbReference type="ARBA" id="ARBA00023136"/>
    </source>
</evidence>
<dbReference type="InterPro" id="IPR002550">
    <property type="entry name" value="CNNM"/>
</dbReference>
<evidence type="ECO:0000256" key="4">
    <source>
        <dbReference type="ARBA" id="ARBA00022737"/>
    </source>
</evidence>
<dbReference type="PANTHER" id="PTHR43099">
    <property type="entry name" value="UPF0053 PROTEIN YRKA"/>
    <property type="match status" value="1"/>
</dbReference>
<feature type="transmembrane region" description="Helical" evidence="9">
    <location>
        <begin position="50"/>
        <end position="69"/>
    </location>
</feature>
<evidence type="ECO:0000256" key="9">
    <source>
        <dbReference type="SAM" id="Phobius"/>
    </source>
</evidence>
<feature type="transmembrane region" description="Helical" evidence="9">
    <location>
        <begin position="139"/>
        <end position="160"/>
    </location>
</feature>
<dbReference type="CDD" id="cd04590">
    <property type="entry name" value="CBS_pair_CorC_HlyC_assoc"/>
    <property type="match status" value="1"/>
</dbReference>
<dbReference type="InterPro" id="IPR046342">
    <property type="entry name" value="CBS_dom_sf"/>
</dbReference>
<proteinExistence type="predicted"/>
<gene>
    <name evidence="12" type="primary">corC_1</name>
    <name evidence="12" type="ORF">LuPra_06032</name>
</gene>
<keyword evidence="6 8" id="KW-0472">Membrane</keyword>
<dbReference type="EMBL" id="CP015136">
    <property type="protein sequence ID" value="AMY12750.1"/>
    <property type="molecule type" value="Genomic_DNA"/>
</dbReference>
<dbReference type="PROSITE" id="PS51846">
    <property type="entry name" value="CNNM"/>
    <property type="match status" value="1"/>
</dbReference>
<evidence type="ECO:0000256" key="2">
    <source>
        <dbReference type="ARBA" id="ARBA00022475"/>
    </source>
</evidence>
<keyword evidence="4" id="KW-0677">Repeat</keyword>
<dbReference type="Pfam" id="PF00571">
    <property type="entry name" value="CBS"/>
    <property type="match status" value="1"/>
</dbReference>
<protein>
    <submittedName>
        <fullName evidence="12">Magnesium and cobalt efflux protein CorC</fullName>
    </submittedName>
</protein>
<feature type="domain" description="CNNM transmembrane" evidence="11">
    <location>
        <begin position="1"/>
        <end position="193"/>
    </location>
</feature>
<dbReference type="InterPro" id="IPR044751">
    <property type="entry name" value="Ion_transp-like_CBS"/>
</dbReference>
<evidence type="ECO:0000256" key="3">
    <source>
        <dbReference type="ARBA" id="ARBA00022692"/>
    </source>
</evidence>
<evidence type="ECO:0000313" key="13">
    <source>
        <dbReference type="Proteomes" id="UP000076079"/>
    </source>
</evidence>
<keyword evidence="2" id="KW-1003">Cell membrane</keyword>
<reference evidence="13" key="2">
    <citation type="submission" date="2016-04" db="EMBL/GenBank/DDBJ databases">
        <title>First Complete Genome Sequence of a Subdivision 6 Acidobacterium.</title>
        <authorList>
            <person name="Huang S."/>
            <person name="Vieira S."/>
            <person name="Bunk B."/>
            <person name="Riedel T."/>
            <person name="Sproeer C."/>
            <person name="Overmann J."/>
        </authorList>
    </citation>
    <scope>NUCLEOTIDE SEQUENCE [LARGE SCALE GENOMIC DNA]</scope>
    <source>
        <strain evidence="13">DSM 100886 HEG_-6_39</strain>
    </source>
</reference>
<feature type="transmembrane region" description="Helical" evidence="9">
    <location>
        <begin position="90"/>
        <end position="111"/>
    </location>
</feature>
<organism evidence="12 13">
    <name type="scientific">Luteitalea pratensis</name>
    <dbReference type="NCBI Taxonomy" id="1855912"/>
    <lineage>
        <taxon>Bacteria</taxon>
        <taxon>Pseudomonadati</taxon>
        <taxon>Acidobacteriota</taxon>
        <taxon>Vicinamibacteria</taxon>
        <taxon>Vicinamibacterales</taxon>
        <taxon>Vicinamibacteraceae</taxon>
        <taxon>Luteitalea</taxon>
    </lineage>
</organism>
<evidence type="ECO:0000256" key="8">
    <source>
        <dbReference type="PROSITE-ProRule" id="PRU01193"/>
    </source>
</evidence>
<evidence type="ECO:0000313" key="12">
    <source>
        <dbReference type="EMBL" id="AMY12750.1"/>
    </source>
</evidence>
<comment type="subcellular location">
    <subcellularLocation>
        <location evidence="1">Cell membrane</location>
        <topology evidence="1">Multi-pass membrane protein</topology>
    </subcellularLocation>
</comment>
<keyword evidence="3 8" id="KW-0812">Transmembrane</keyword>
<dbReference type="InterPro" id="IPR000644">
    <property type="entry name" value="CBS_dom"/>
</dbReference>
<evidence type="ECO:0000256" key="7">
    <source>
        <dbReference type="PROSITE-ProRule" id="PRU00703"/>
    </source>
</evidence>
<dbReference type="PROSITE" id="PS51371">
    <property type="entry name" value="CBS"/>
    <property type="match status" value="1"/>
</dbReference>
<sequence>MVAMTALYVAAEFAAVSVRRSRIRQMAEDGNAIAKGLLPILEDASALDRYIAACQVGITLGSLILGAYGQIAFGPGLATLLRERVGLDPVAASSAAAAVILLILTVGTMVAGELAPKSLALEYPTQIALYTYWPMRWSLWLLGPFIWFLNGSGTLILRLLGSAHGAHRHVHSPEEIELLLAESHDGGLLEPDELRRLQRALRFSLRTAAQLMTSRDRMQAIDEATPIDQVLLLALGSSQANVPVYRGNLDTVVGFLNTKRLLVRHVEDRPVASLREVIQPALVVDESMTGDRLIAELRGHRAHQAIVLDDRRQVVGMVTLDDILSSLLGPTPDEFTKSTLRIKAPRATRSRT</sequence>
<dbReference type="GO" id="GO:0005886">
    <property type="term" value="C:plasma membrane"/>
    <property type="evidence" value="ECO:0007669"/>
    <property type="project" value="UniProtKB-SubCell"/>
</dbReference>
<evidence type="ECO:0000256" key="5">
    <source>
        <dbReference type="ARBA" id="ARBA00022989"/>
    </source>
</evidence>
<accession>A0A143PXG0</accession>
<name>A0A143PXG0_LUTPR</name>
<dbReference type="Gene3D" id="3.10.580.10">
    <property type="entry name" value="CBS-domain"/>
    <property type="match status" value="1"/>
</dbReference>
<dbReference type="AlphaFoldDB" id="A0A143PXG0"/>
<evidence type="ECO:0000259" key="10">
    <source>
        <dbReference type="PROSITE" id="PS51371"/>
    </source>
</evidence>
<dbReference type="SUPFAM" id="SSF54631">
    <property type="entry name" value="CBS-domain pair"/>
    <property type="match status" value="1"/>
</dbReference>
<dbReference type="KEGG" id="abac:LuPra_06032"/>
<evidence type="ECO:0000256" key="1">
    <source>
        <dbReference type="ARBA" id="ARBA00004651"/>
    </source>
</evidence>
<dbReference type="Proteomes" id="UP000076079">
    <property type="component" value="Chromosome"/>
</dbReference>
<keyword evidence="13" id="KW-1185">Reference proteome</keyword>
<keyword evidence="7" id="KW-0129">CBS domain</keyword>
<dbReference type="Pfam" id="PF01595">
    <property type="entry name" value="CNNM"/>
    <property type="match status" value="1"/>
</dbReference>
<dbReference type="STRING" id="1855912.LuPra_06032"/>
<reference evidence="12 13" key="1">
    <citation type="journal article" date="2016" name="Genome Announc.">
        <title>First Complete Genome Sequence of a Subdivision 6 Acidobacterium Strain.</title>
        <authorList>
            <person name="Huang S."/>
            <person name="Vieira S."/>
            <person name="Bunk B."/>
            <person name="Riedel T."/>
            <person name="Sproer C."/>
            <person name="Overmann J."/>
        </authorList>
    </citation>
    <scope>NUCLEOTIDE SEQUENCE [LARGE SCALE GENOMIC DNA]</scope>
    <source>
        <strain evidence="13">DSM 100886 HEG_-6_39</strain>
    </source>
</reference>